<feature type="compositionally biased region" description="Basic and acidic residues" evidence="1">
    <location>
        <begin position="106"/>
        <end position="134"/>
    </location>
</feature>
<dbReference type="AlphaFoldDB" id="A0A7R9DAA0"/>
<accession>A0A7R9DAA0</accession>
<reference evidence="2" key="1">
    <citation type="submission" date="2020-11" db="EMBL/GenBank/DDBJ databases">
        <authorList>
            <person name="Tran Van P."/>
        </authorList>
    </citation>
    <scope>NUCLEOTIDE SEQUENCE</scope>
</reference>
<evidence type="ECO:0000256" key="1">
    <source>
        <dbReference type="SAM" id="MobiDB-lite"/>
    </source>
</evidence>
<proteinExistence type="predicted"/>
<feature type="compositionally biased region" description="Basic and acidic residues" evidence="1">
    <location>
        <begin position="142"/>
        <end position="157"/>
    </location>
</feature>
<sequence length="441" mass="50761">MTELRHLVALHLKGNPCSTCHGYKGASLQMLPRLEYLDNMEVWSVDRELPPDYHAIDHVTSGTLLFQCFRLMGLPQPLPEKMGNKKIMQTYHLEVELPLLEHKLRSREEPPELEEWKPKEEDKIQNDIDREKYARKNNVKNGNKDKQGKGKYSIEKEKPFQDIVDKKKVIKEKTKVKDEKQSKANGGGKMSASVERENTVKYNVEDKDLLKEHGKTKNELDIGRATRMEAERNKRPSVFPDTRMSILKNVSKECELNVEEALTKRRHIPCFKTEKIPWSKIIEYPDPSIEVPTPNDDLEALRDTMRSSVRARIVFMQWLEPDKVKAPKQKTGEPKLPPKDPVEEIILRREVVAEFDTHLEQVDWSERTVDYTWSLEGDQVPVRANKATDRLKVVGTVPTTGRQETKRPPNKTGEPTLASAPLALPIPEAITCHFGFGLKRI</sequence>
<organism evidence="2">
    <name type="scientific">Timema cristinae</name>
    <name type="common">Walking stick</name>
    <dbReference type="NCBI Taxonomy" id="61476"/>
    <lineage>
        <taxon>Eukaryota</taxon>
        <taxon>Metazoa</taxon>
        <taxon>Ecdysozoa</taxon>
        <taxon>Arthropoda</taxon>
        <taxon>Hexapoda</taxon>
        <taxon>Insecta</taxon>
        <taxon>Pterygota</taxon>
        <taxon>Neoptera</taxon>
        <taxon>Polyneoptera</taxon>
        <taxon>Phasmatodea</taxon>
        <taxon>Timematodea</taxon>
        <taxon>Timematoidea</taxon>
        <taxon>Timematidae</taxon>
        <taxon>Timema</taxon>
    </lineage>
</organism>
<name>A0A7R9DAA0_TIMCR</name>
<dbReference type="InterPro" id="IPR032675">
    <property type="entry name" value="LRR_dom_sf"/>
</dbReference>
<feature type="region of interest" description="Disordered" evidence="1">
    <location>
        <begin position="398"/>
        <end position="417"/>
    </location>
</feature>
<evidence type="ECO:0000313" key="2">
    <source>
        <dbReference type="EMBL" id="CAD7410116.1"/>
    </source>
</evidence>
<protein>
    <submittedName>
        <fullName evidence="2">Uncharacterized protein</fullName>
    </submittedName>
</protein>
<gene>
    <name evidence="2" type="ORF">TCEB3V08_LOCUS10333</name>
</gene>
<feature type="region of interest" description="Disordered" evidence="1">
    <location>
        <begin position="106"/>
        <end position="157"/>
    </location>
</feature>
<dbReference type="Gene3D" id="3.80.10.10">
    <property type="entry name" value="Ribonuclease Inhibitor"/>
    <property type="match status" value="1"/>
</dbReference>
<feature type="region of interest" description="Disordered" evidence="1">
    <location>
        <begin position="175"/>
        <end position="194"/>
    </location>
</feature>
<dbReference type="EMBL" id="OC321463">
    <property type="protein sequence ID" value="CAD7410116.1"/>
    <property type="molecule type" value="Genomic_DNA"/>
</dbReference>